<name>A0AAQ6AK34_AMPOC</name>
<feature type="transmembrane region" description="Helical" evidence="7">
    <location>
        <begin position="353"/>
        <end position="374"/>
    </location>
</feature>
<feature type="region of interest" description="Disordered" evidence="6">
    <location>
        <begin position="159"/>
        <end position="260"/>
    </location>
</feature>
<feature type="region of interest" description="Disordered" evidence="6">
    <location>
        <begin position="589"/>
        <end position="624"/>
    </location>
</feature>
<evidence type="ECO:0000256" key="3">
    <source>
        <dbReference type="ARBA" id="ARBA00022692"/>
    </source>
</evidence>
<evidence type="ECO:0000256" key="4">
    <source>
        <dbReference type="ARBA" id="ARBA00022989"/>
    </source>
</evidence>
<evidence type="ECO:0000256" key="1">
    <source>
        <dbReference type="ARBA" id="ARBA00004141"/>
    </source>
</evidence>
<keyword evidence="3 7" id="KW-0812">Transmembrane</keyword>
<feature type="transmembrane region" description="Helical" evidence="7">
    <location>
        <begin position="430"/>
        <end position="450"/>
    </location>
</feature>
<dbReference type="InterPro" id="IPR051717">
    <property type="entry name" value="MFS_MFSD6"/>
</dbReference>
<keyword evidence="4 7" id="KW-1133">Transmembrane helix</keyword>
<dbReference type="PANTHER" id="PTHR16172:SF41">
    <property type="entry name" value="MAJOR FACILITATOR SUPERFAMILY DOMAIN-CONTAINING PROTEIN 6-LIKE"/>
    <property type="match status" value="1"/>
</dbReference>
<comment type="subcellular location">
    <subcellularLocation>
        <location evidence="1">Membrane</location>
        <topology evidence="1">Multi-pass membrane protein</topology>
    </subcellularLocation>
</comment>
<dbReference type="Ensembl" id="ENSAOCT00000050075.1">
    <property type="protein sequence ID" value="ENSAOCP00000077046.1"/>
    <property type="gene ID" value="ENSAOCG00000009979.2"/>
</dbReference>
<feature type="transmembrane region" description="Helical" evidence="7">
    <location>
        <begin position="113"/>
        <end position="132"/>
    </location>
</feature>
<feature type="compositionally biased region" description="Basic and acidic residues" evidence="6">
    <location>
        <begin position="599"/>
        <end position="610"/>
    </location>
</feature>
<proteinExistence type="inferred from homology"/>
<evidence type="ECO:0000256" key="7">
    <source>
        <dbReference type="SAM" id="Phobius"/>
    </source>
</evidence>
<keyword evidence="5 7" id="KW-0472">Membrane</keyword>
<feature type="domain" description="Major facilitator superfamily associated" evidence="8">
    <location>
        <begin position="55"/>
        <end position="554"/>
    </location>
</feature>
<feature type="transmembrane region" description="Helical" evidence="7">
    <location>
        <begin position="81"/>
        <end position="101"/>
    </location>
</feature>
<feature type="compositionally biased region" description="Polar residues" evidence="6">
    <location>
        <begin position="613"/>
        <end position="624"/>
    </location>
</feature>
<evidence type="ECO:0000256" key="2">
    <source>
        <dbReference type="ARBA" id="ARBA00005241"/>
    </source>
</evidence>
<dbReference type="GeneTree" id="ENSGT00530000063599"/>
<dbReference type="PANTHER" id="PTHR16172">
    <property type="entry name" value="MAJOR FACILITATOR SUPERFAMILY DOMAIN-CONTAINING PROTEIN 6-LIKE"/>
    <property type="match status" value="1"/>
</dbReference>
<reference evidence="9" key="2">
    <citation type="submission" date="2025-08" db="UniProtKB">
        <authorList>
            <consortium name="Ensembl"/>
        </authorList>
    </citation>
    <scope>IDENTIFICATION</scope>
</reference>
<feature type="transmembrane region" description="Helical" evidence="7">
    <location>
        <begin position="395"/>
        <end position="418"/>
    </location>
</feature>
<accession>A0AAQ6AK34</accession>
<feature type="transmembrane region" description="Helical" evidence="7">
    <location>
        <begin position="524"/>
        <end position="545"/>
    </location>
</feature>
<evidence type="ECO:0000259" key="8">
    <source>
        <dbReference type="Pfam" id="PF12832"/>
    </source>
</evidence>
<evidence type="ECO:0000256" key="5">
    <source>
        <dbReference type="ARBA" id="ARBA00023136"/>
    </source>
</evidence>
<gene>
    <name evidence="9" type="primary">MFSD6L</name>
</gene>
<dbReference type="InterPro" id="IPR024989">
    <property type="entry name" value="MFS_assoc_dom"/>
</dbReference>
<feature type="transmembrane region" description="Helical" evidence="7">
    <location>
        <begin position="47"/>
        <end position="69"/>
    </location>
</feature>
<evidence type="ECO:0000256" key="6">
    <source>
        <dbReference type="SAM" id="MobiDB-lite"/>
    </source>
</evidence>
<feature type="compositionally biased region" description="Polar residues" evidence="6">
    <location>
        <begin position="159"/>
        <end position="174"/>
    </location>
</feature>
<dbReference type="Proteomes" id="UP001501940">
    <property type="component" value="Chromosome 19"/>
</dbReference>
<dbReference type="AlphaFoldDB" id="A0AAQ6AK34"/>
<evidence type="ECO:0000313" key="9">
    <source>
        <dbReference type="Ensembl" id="ENSAOCP00000077046.1"/>
    </source>
</evidence>
<dbReference type="GO" id="GO:0016020">
    <property type="term" value="C:membrane"/>
    <property type="evidence" value="ECO:0007669"/>
    <property type="project" value="UniProtKB-SubCell"/>
</dbReference>
<feature type="transmembrane region" description="Helical" evidence="7">
    <location>
        <begin position="551"/>
        <end position="570"/>
    </location>
</feature>
<keyword evidence="10" id="KW-1185">Reference proteome</keyword>
<protein>
    <recommendedName>
        <fullName evidence="8">Major facilitator superfamily associated domain-containing protein</fullName>
    </recommendedName>
</protein>
<reference evidence="9 10" key="1">
    <citation type="submission" date="2022-01" db="EMBL/GenBank/DDBJ databases">
        <title>A chromosome-scale genome assembly of the false clownfish, Amphiprion ocellaris.</title>
        <authorList>
            <person name="Ryu T."/>
        </authorList>
    </citation>
    <scope>NUCLEOTIDE SEQUENCE [LARGE SCALE GENOMIC DNA]</scope>
</reference>
<organism evidence="9 10">
    <name type="scientific">Amphiprion ocellaris</name>
    <name type="common">Clown anemonefish</name>
    <dbReference type="NCBI Taxonomy" id="80972"/>
    <lineage>
        <taxon>Eukaryota</taxon>
        <taxon>Metazoa</taxon>
        <taxon>Chordata</taxon>
        <taxon>Craniata</taxon>
        <taxon>Vertebrata</taxon>
        <taxon>Euteleostomi</taxon>
        <taxon>Actinopterygii</taxon>
        <taxon>Neopterygii</taxon>
        <taxon>Teleostei</taxon>
        <taxon>Neoteleostei</taxon>
        <taxon>Acanthomorphata</taxon>
        <taxon>Ovalentaria</taxon>
        <taxon>Pomacentridae</taxon>
        <taxon>Amphiprion</taxon>
    </lineage>
</organism>
<evidence type="ECO:0000313" key="10">
    <source>
        <dbReference type="Proteomes" id="UP001501940"/>
    </source>
</evidence>
<dbReference type="Pfam" id="PF12832">
    <property type="entry name" value="MFS_1_like"/>
    <property type="match status" value="1"/>
</dbReference>
<comment type="similarity">
    <text evidence="2">Belongs to the major facilitator superfamily. MFSD6 family.</text>
</comment>
<dbReference type="SUPFAM" id="SSF103473">
    <property type="entry name" value="MFS general substrate transporter"/>
    <property type="match status" value="1"/>
</dbReference>
<dbReference type="Gene3D" id="1.20.1250.20">
    <property type="entry name" value="MFS general substrate transporter like domains"/>
    <property type="match status" value="2"/>
</dbReference>
<dbReference type="InterPro" id="IPR036259">
    <property type="entry name" value="MFS_trans_sf"/>
</dbReference>
<feature type="compositionally biased region" description="Polar residues" evidence="6">
    <location>
        <begin position="219"/>
        <end position="238"/>
    </location>
</feature>
<reference evidence="9" key="3">
    <citation type="submission" date="2025-09" db="UniProtKB">
        <authorList>
            <consortium name="Ensembl"/>
        </authorList>
    </citation>
    <scope>IDENTIFICATION</scope>
</reference>
<sequence length="624" mass="67872">MFGSSLSRSINGEVKFEQHPLLHVTPIRRDSKTTTMKRNKQINIRHALALAGTFNFLSCCAKACLLPFLTLYFRQLGLTPAMTGIIMGTKHLVSLVWSPLVGLLSKHYNKRRLVIIASLLSSAAVALLLLLLPPVNVDAQVSSCNVSGLRVGPTQSVETKVLTSSVSPGTTSNETHPEAPVSPSVVTPPHNTVKDTKSLVMTGKPSPQRHDHPHEDTSVVVNNSLTTESSMSSVQTPVRNKRSEVKSSPPQGDKQEGGFDFMGSLKAMDEPHQLFFMILLIVSLWECVSCPLEWTVDDGLYEYLDFADASDHYSSTGVWGLLGAALGVGGTGLLVSRLNCLIAAKTPRIAAHFYFYAGLVALILPVAMSLPLHLNRKRDRANRLLKAVQLIRGSPHALLCAFTTLLVGVAGSTVDNFLLWQMQDRGSSELHVGLSLAVALLSQAAFPLLAGRVSKLLSPGRVLTVGAASLGLQCFYYSFLWSSWAALPAQLLDCLSAGALWWAVKVQCEDVATAGAERNMRRIYESLSLHLGGGLGSFAGGFVVQQFGLPWLFRGVAVGLMLWCVFLPLLQWKAPRQRRINYSRLLAAEASEASDSESEQDRDWLDKAMDTDGGNSSYGQRRNH</sequence>
<feature type="compositionally biased region" description="Basic and acidic residues" evidence="6">
    <location>
        <begin position="208"/>
        <end position="217"/>
    </location>
</feature>
<feature type="transmembrane region" description="Helical" evidence="7">
    <location>
        <begin position="485"/>
        <end position="504"/>
    </location>
</feature>